<name>A0A2D0SZ27_ICTPU</name>
<evidence type="ECO:0000313" key="11">
    <source>
        <dbReference type="Proteomes" id="UP000221080"/>
    </source>
</evidence>
<protein>
    <submittedName>
        <fullName evidence="12">Caskin-1 isoform X4</fullName>
    </submittedName>
</protein>
<dbReference type="Pfam" id="PF16632">
    <property type="entry name" value="Caskin-tail"/>
    <property type="match status" value="1"/>
</dbReference>
<dbReference type="InterPro" id="IPR036770">
    <property type="entry name" value="Ankyrin_rpt-contain_sf"/>
</dbReference>
<keyword evidence="1 6" id="KW-0728">SH3 domain</keyword>
<dbReference type="CTD" id="57524"/>
<sequence length="1374" mass="147849">MGKDQELLQAVKTEDLITVQKLLQRPKPGKAKLLGSAKKVNVNFQDTDGFSALHHAALNGNLELISLLLDSQAMVDIRDQKGMRPLHYAAWQGKSEPMKMLLKSGSSVNTQSDEGQIPLHLAAQHGHYDVSEMLLQHQSNPCIMDNAGKTPLDLACEFGRVGVVQLLLSSNMCAALLEPKPGDSTDPNGTSPLHLAAKNGHIDIIRLLIQAGIDINRQTKAGTALHEAALCGKTDVVRLLLDSGINATVRNTYSQTALDIVYQFTATQASREIKQMLRDASAALQVRALKDYCNNYDLTSLNIKAGDVITVLEQHSDGRWKGCIHDNRTGNDRVGYFPSSIVEVISKRPGATVICTEQYHTIAPASVCVSPAVAMVNGESCHFLPLSHQPLFTSFGYKSSQNSSAEPISQKGSRGSDSSGGPQGGSTEEIWVLRKPAAGGDRSSVSSSSSARSSGSGQSNTHILHAHAEGVKLLATVLSQSAKAKEHLLEQSRSVDSPITTNKAPTSRSQSVSSCPVHEPQYTERKGDEGKDLTAVGVTKPGHRKKMLSEINKLSVTEWTLDQKPANLCEWLNIIGLSQYHQILVQNGYENIDFITDITWEDLQEIGITKLGHQKKLMLAVKKLAELQKGSEKRNMTRKKTQESTSIECPPPECTSPKPSTFQEKEPNTEIADGSEKEARTVRQNSGGGQRGSVSSVHPKPRQSYSQGPPYTPPQTPTKTKHPSSPKNGAQIMDKPISSPTHRAYQEAGRKEEVQMDVTPHSAAPISVPQILLPPEGNESGKQEQEMKKRANSLNRYDGEQERNEADMANANTTVQRRVSRSNSVRNQSDKNNDKNVKNEKNVNRGSQSFALRQKKKGPPPPPPKRSSSAISSSSTNLNDMPKDTGTGNLLDVNYNPQRRASAVETGVTVETGCGGAVETGSAGSVRSIAAMLEMSSIGGGAKGLAMQRSTAHYLQVSQSGGRQYDAIGLDGEVVNRRRTISGPVTDLVAAAKKKSQQSEPVPVQTTAQNEIQAKPLAENPPFAEDRNLTVKTKPKQSEDGRGTIQLPPREDSSNTDGSKKRTWSSKPPQDEARFYLTESNTVKRRPKIREKESEDETIYQNGTGTIKRRPVSDVTVSEQPRSAEKPVENAPRREKSDLDGQTAPGKTAKPPVSPKPVLHNVKRQDTPAAVTNKGAFPGAPGSPGTTQCGPFSCPVFTQLFEGKKVPPPVSPKPTPPPTAPKPNKNIIQKVAVTSLVSPATSQTVTITTATPPVTPPNAAKTPTSPAQSPQTPQTPITPPIKPPRSSIGGVSMDAGGGAPQTAEVAGVTSVDAVHQKIEETSASLAAALQAVEEKIKEDRNNDLSAENKSTVSILDDIGSMFDDLADQLDAMLE</sequence>
<dbReference type="PROSITE" id="PS50088">
    <property type="entry name" value="ANK_REPEAT"/>
    <property type="match status" value="6"/>
</dbReference>
<evidence type="ECO:0000256" key="5">
    <source>
        <dbReference type="PROSITE-ProRule" id="PRU00023"/>
    </source>
</evidence>
<feature type="compositionally biased region" description="Basic and acidic residues" evidence="8">
    <location>
        <begin position="744"/>
        <end position="754"/>
    </location>
</feature>
<dbReference type="Gene3D" id="1.25.40.20">
    <property type="entry name" value="Ankyrin repeat-containing domain"/>
    <property type="match status" value="2"/>
</dbReference>
<dbReference type="SMART" id="SM00454">
    <property type="entry name" value="SAM"/>
    <property type="match status" value="1"/>
</dbReference>
<feature type="compositionally biased region" description="Pro residues" evidence="8">
    <location>
        <begin position="1206"/>
        <end position="1221"/>
    </location>
</feature>
<evidence type="ECO:0000256" key="2">
    <source>
        <dbReference type="ARBA" id="ARBA00022553"/>
    </source>
</evidence>
<reference evidence="12" key="2">
    <citation type="submission" date="2025-08" db="UniProtKB">
        <authorList>
            <consortium name="RefSeq"/>
        </authorList>
    </citation>
    <scope>IDENTIFICATION</scope>
    <source>
        <tissue evidence="12">Blood</tissue>
    </source>
</reference>
<keyword evidence="7" id="KW-0175">Coiled coil</keyword>
<dbReference type="SMART" id="SM00326">
    <property type="entry name" value="SH3"/>
    <property type="match status" value="1"/>
</dbReference>
<dbReference type="InterPro" id="IPR002110">
    <property type="entry name" value="Ankyrin_rpt"/>
</dbReference>
<feature type="repeat" description="ANK" evidence="5">
    <location>
        <begin position="114"/>
        <end position="146"/>
    </location>
</feature>
<feature type="region of interest" description="Disordered" evidence="8">
    <location>
        <begin position="992"/>
        <end position="1304"/>
    </location>
</feature>
<dbReference type="PROSITE" id="PS50297">
    <property type="entry name" value="ANK_REP_REGION"/>
    <property type="match status" value="6"/>
</dbReference>
<feature type="domain" description="SAM" evidence="10">
    <location>
        <begin position="563"/>
        <end position="627"/>
    </location>
</feature>
<dbReference type="InterPro" id="IPR032117">
    <property type="entry name" value="Caskin_C"/>
</dbReference>
<dbReference type="InterPro" id="IPR001660">
    <property type="entry name" value="SAM"/>
</dbReference>
<feature type="compositionally biased region" description="Low complexity" evidence="8">
    <location>
        <begin position="437"/>
        <end position="459"/>
    </location>
</feature>
<evidence type="ECO:0000256" key="3">
    <source>
        <dbReference type="ARBA" id="ARBA00022737"/>
    </source>
</evidence>
<evidence type="ECO:0000256" key="4">
    <source>
        <dbReference type="ARBA" id="ARBA00023043"/>
    </source>
</evidence>
<reference evidence="11" key="1">
    <citation type="journal article" date="2016" name="Nat. Commun.">
        <title>The channel catfish genome sequence provides insights into the evolution of scale formation in teleosts.</title>
        <authorList>
            <person name="Liu Z."/>
            <person name="Liu S."/>
            <person name="Yao J."/>
            <person name="Bao L."/>
            <person name="Zhang J."/>
            <person name="Li Y."/>
            <person name="Jiang C."/>
            <person name="Sun L."/>
            <person name="Wang R."/>
            <person name="Zhang Y."/>
            <person name="Zhou T."/>
            <person name="Zeng Q."/>
            <person name="Fu Q."/>
            <person name="Gao S."/>
            <person name="Li N."/>
            <person name="Koren S."/>
            <person name="Jiang Y."/>
            <person name="Zimin A."/>
            <person name="Xu P."/>
            <person name="Phillippy A.M."/>
            <person name="Geng X."/>
            <person name="Song L."/>
            <person name="Sun F."/>
            <person name="Li C."/>
            <person name="Wang X."/>
            <person name="Chen A."/>
            <person name="Jin Y."/>
            <person name="Yuan Z."/>
            <person name="Yang Y."/>
            <person name="Tan S."/>
            <person name="Peatman E."/>
            <person name="Lu J."/>
            <person name="Qin Z."/>
            <person name="Dunham R."/>
            <person name="Li Z."/>
            <person name="Sonstegard T."/>
            <person name="Feng J."/>
            <person name="Danzmann R.G."/>
            <person name="Schroeder S."/>
            <person name="Scheffler B."/>
            <person name="Duke M.V."/>
            <person name="Ballard L."/>
            <person name="Kucuktas H."/>
            <person name="Kaltenboeck L."/>
            <person name="Liu H."/>
            <person name="Armbruster J."/>
            <person name="Xie Y."/>
            <person name="Kirby M.L."/>
            <person name="Tian Y."/>
            <person name="Flanagan M.E."/>
            <person name="Mu W."/>
            <person name="Waldbieser G.C."/>
        </authorList>
    </citation>
    <scope>NUCLEOTIDE SEQUENCE [LARGE SCALE GENOMIC DNA]</scope>
    <source>
        <strain evidence="11">SDA103</strain>
    </source>
</reference>
<feature type="region of interest" description="Disordered" evidence="8">
    <location>
        <begin position="630"/>
        <end position="893"/>
    </location>
</feature>
<dbReference type="PROSITE" id="PS50105">
    <property type="entry name" value="SAM_DOMAIN"/>
    <property type="match status" value="1"/>
</dbReference>
<dbReference type="SUPFAM" id="SSF47769">
    <property type="entry name" value="SAM/Pointed domain"/>
    <property type="match status" value="1"/>
</dbReference>
<dbReference type="InterPro" id="IPR036028">
    <property type="entry name" value="SH3-like_dom_sf"/>
</dbReference>
<dbReference type="PROSITE" id="PS50002">
    <property type="entry name" value="SH3"/>
    <property type="match status" value="1"/>
</dbReference>
<evidence type="ECO:0000256" key="7">
    <source>
        <dbReference type="SAM" id="Coils"/>
    </source>
</evidence>
<evidence type="ECO:0000259" key="9">
    <source>
        <dbReference type="PROSITE" id="PS50002"/>
    </source>
</evidence>
<feature type="repeat" description="ANK" evidence="5">
    <location>
        <begin position="147"/>
        <end position="171"/>
    </location>
</feature>
<feature type="repeat" description="ANK" evidence="5">
    <location>
        <begin position="220"/>
        <end position="252"/>
    </location>
</feature>
<keyword evidence="4 5" id="KW-0040">ANK repeat</keyword>
<gene>
    <name evidence="12" type="primary">caskin1</name>
</gene>
<dbReference type="PANTHER" id="PTHR24174">
    <property type="entry name" value="ANKYRIN REPEAT AND STERILE ALPHA MOTIF DOMAIN-CONTAINING PROTEIN 1"/>
    <property type="match status" value="1"/>
</dbReference>
<keyword evidence="2" id="KW-0597">Phosphoprotein</keyword>
<dbReference type="SUPFAM" id="SSF48403">
    <property type="entry name" value="Ankyrin repeat"/>
    <property type="match status" value="1"/>
</dbReference>
<dbReference type="Pfam" id="PF16600">
    <property type="entry name" value="Caskin1-CID"/>
    <property type="match status" value="1"/>
</dbReference>
<dbReference type="FunFam" id="1.25.40.20:FF:000225">
    <property type="entry name" value="caskin-1 isoform X1"/>
    <property type="match status" value="1"/>
</dbReference>
<dbReference type="InterPro" id="IPR033635">
    <property type="entry name" value="ANKS1/Caskin"/>
</dbReference>
<dbReference type="RefSeq" id="XP_017347781.2">
    <property type="nucleotide sequence ID" value="XM_017492292.3"/>
</dbReference>
<proteinExistence type="predicted"/>
<dbReference type="Pfam" id="PF16907">
    <property type="entry name" value="Caskin-Pro-rich"/>
    <property type="match status" value="1"/>
</dbReference>
<evidence type="ECO:0000256" key="6">
    <source>
        <dbReference type="PROSITE-ProRule" id="PRU00192"/>
    </source>
</evidence>
<dbReference type="SUPFAM" id="SSF50044">
    <property type="entry name" value="SH3-domain"/>
    <property type="match status" value="1"/>
</dbReference>
<dbReference type="FunFam" id="2.30.30.40:FF:000062">
    <property type="entry name" value="caskin-2 isoform X1"/>
    <property type="match status" value="1"/>
</dbReference>
<dbReference type="Pfam" id="PF00023">
    <property type="entry name" value="Ank"/>
    <property type="match status" value="2"/>
</dbReference>
<feature type="domain" description="SH3" evidence="9">
    <location>
        <begin position="281"/>
        <end position="347"/>
    </location>
</feature>
<dbReference type="Pfam" id="PF07653">
    <property type="entry name" value="SH3_2"/>
    <property type="match status" value="1"/>
</dbReference>
<feature type="compositionally biased region" description="Basic and acidic residues" evidence="8">
    <location>
        <begin position="797"/>
        <end position="806"/>
    </location>
</feature>
<evidence type="ECO:0000256" key="1">
    <source>
        <dbReference type="ARBA" id="ARBA00022443"/>
    </source>
</evidence>
<feature type="compositionally biased region" description="Low complexity" evidence="8">
    <location>
        <begin position="815"/>
        <end position="827"/>
    </location>
</feature>
<dbReference type="PANTHER" id="PTHR24174:SF11">
    <property type="entry name" value="CASKIN-1"/>
    <property type="match status" value="1"/>
</dbReference>
<feature type="compositionally biased region" description="Low complexity" evidence="8">
    <location>
        <begin position="866"/>
        <end position="875"/>
    </location>
</feature>
<dbReference type="InterPro" id="IPR001452">
    <property type="entry name" value="SH3_domain"/>
</dbReference>
<dbReference type="FunFam" id="1.10.150.50:FF:000032">
    <property type="entry name" value="caskin-1 isoform X1"/>
    <property type="match status" value="1"/>
</dbReference>
<feature type="compositionally biased region" description="Basic and acidic residues" evidence="8">
    <location>
        <begin position="779"/>
        <end position="789"/>
    </location>
</feature>
<keyword evidence="3" id="KW-0677">Repeat</keyword>
<feature type="compositionally biased region" description="Basic and acidic residues" evidence="8">
    <location>
        <begin position="1122"/>
        <end position="1139"/>
    </location>
</feature>
<dbReference type="InterPro" id="IPR035498">
    <property type="entry name" value="Caskin1/2_SAM_2"/>
</dbReference>
<evidence type="ECO:0000259" key="10">
    <source>
        <dbReference type="PROSITE" id="PS50105"/>
    </source>
</evidence>
<feature type="region of interest" description="Disordered" evidence="8">
    <location>
        <begin position="403"/>
        <end position="460"/>
    </location>
</feature>
<dbReference type="InterPro" id="IPR013761">
    <property type="entry name" value="SAM/pointed_sf"/>
</dbReference>
<feature type="compositionally biased region" description="Polar residues" evidence="8">
    <location>
        <begin position="491"/>
        <end position="514"/>
    </location>
</feature>
<feature type="region of interest" description="Disordered" evidence="8">
    <location>
        <begin position="488"/>
        <end position="529"/>
    </location>
</feature>
<feature type="compositionally biased region" description="Polar residues" evidence="8">
    <location>
        <begin position="998"/>
        <end position="1012"/>
    </location>
</feature>
<dbReference type="CDD" id="cd09498">
    <property type="entry name" value="SAM_caskin1_2_repeat2"/>
    <property type="match status" value="1"/>
</dbReference>
<feature type="compositionally biased region" description="Low complexity" evidence="8">
    <location>
        <begin position="409"/>
        <end position="420"/>
    </location>
</feature>
<feature type="compositionally biased region" description="Basic and acidic residues" evidence="8">
    <location>
        <begin position="828"/>
        <end position="843"/>
    </location>
</feature>
<dbReference type="Gene3D" id="2.30.30.40">
    <property type="entry name" value="SH3 Domains"/>
    <property type="match status" value="1"/>
</dbReference>
<organism evidence="11 12">
    <name type="scientific">Ictalurus punctatus</name>
    <name type="common">Channel catfish</name>
    <name type="synonym">Silurus punctatus</name>
    <dbReference type="NCBI Taxonomy" id="7998"/>
    <lineage>
        <taxon>Eukaryota</taxon>
        <taxon>Metazoa</taxon>
        <taxon>Chordata</taxon>
        <taxon>Craniata</taxon>
        <taxon>Vertebrata</taxon>
        <taxon>Euteleostomi</taxon>
        <taxon>Actinopterygii</taxon>
        <taxon>Neopterygii</taxon>
        <taxon>Teleostei</taxon>
        <taxon>Ostariophysi</taxon>
        <taxon>Siluriformes</taxon>
        <taxon>Ictaluridae</taxon>
        <taxon>Ictalurus</taxon>
    </lineage>
</organism>
<dbReference type="GeneID" id="108278738"/>
<feature type="compositionally biased region" description="Low complexity" evidence="8">
    <location>
        <begin position="1239"/>
        <end position="1275"/>
    </location>
</feature>
<dbReference type="InterPro" id="IPR032232">
    <property type="entry name" value="Caskin1-CID"/>
</dbReference>
<dbReference type="FunFam" id="1.25.40.20:FF:000042">
    <property type="entry name" value="caskin-2 isoform X2"/>
    <property type="match status" value="1"/>
</dbReference>
<dbReference type="PRINTS" id="PR01415">
    <property type="entry name" value="ANKYRIN"/>
</dbReference>
<feature type="coiled-coil region" evidence="7">
    <location>
        <begin position="1315"/>
        <end position="1349"/>
    </location>
</feature>
<feature type="repeat" description="ANK" evidence="5">
    <location>
        <begin position="81"/>
        <end position="113"/>
    </location>
</feature>
<dbReference type="Pfam" id="PF00536">
    <property type="entry name" value="SAM_1"/>
    <property type="match status" value="1"/>
</dbReference>
<evidence type="ECO:0000256" key="8">
    <source>
        <dbReference type="SAM" id="MobiDB-lite"/>
    </source>
</evidence>
<feature type="compositionally biased region" description="Basic and acidic residues" evidence="8">
    <location>
        <begin position="663"/>
        <end position="681"/>
    </location>
</feature>
<feature type="repeat" description="ANK" evidence="5">
    <location>
        <begin position="48"/>
        <end position="80"/>
    </location>
</feature>
<dbReference type="Proteomes" id="UP000221080">
    <property type="component" value="Chromosome 2"/>
</dbReference>
<feature type="compositionally biased region" description="Low complexity" evidence="8">
    <location>
        <begin position="692"/>
        <end position="709"/>
    </location>
</feature>
<feature type="repeat" description="ANK" evidence="5">
    <location>
        <begin position="188"/>
        <end position="220"/>
    </location>
</feature>
<dbReference type="Pfam" id="PF12796">
    <property type="entry name" value="Ank_2"/>
    <property type="match status" value="2"/>
</dbReference>
<evidence type="ECO:0000313" key="12">
    <source>
        <dbReference type="RefSeq" id="XP_017347781.2"/>
    </source>
</evidence>
<accession>A0A2D0SZ27</accession>
<dbReference type="SMART" id="SM00248">
    <property type="entry name" value="ANK"/>
    <property type="match status" value="6"/>
</dbReference>
<dbReference type="Gene3D" id="1.10.150.50">
    <property type="entry name" value="Transcription Factor, Ets-1"/>
    <property type="match status" value="2"/>
</dbReference>
<keyword evidence="11" id="KW-1185">Reference proteome</keyword>